<evidence type="ECO:0000313" key="2">
    <source>
        <dbReference type="Proteomes" id="UP000076871"/>
    </source>
</evidence>
<dbReference type="AlphaFoldDB" id="A0A165ENI5"/>
<dbReference type="InterPro" id="IPR042099">
    <property type="entry name" value="ANL_N_sf"/>
</dbReference>
<dbReference type="SUPFAM" id="SSF56801">
    <property type="entry name" value="Acetyl-CoA synthetase-like"/>
    <property type="match status" value="1"/>
</dbReference>
<organism evidence="1 2">
    <name type="scientific">Laetiporus sulphureus 93-53</name>
    <dbReference type="NCBI Taxonomy" id="1314785"/>
    <lineage>
        <taxon>Eukaryota</taxon>
        <taxon>Fungi</taxon>
        <taxon>Dikarya</taxon>
        <taxon>Basidiomycota</taxon>
        <taxon>Agaricomycotina</taxon>
        <taxon>Agaricomycetes</taxon>
        <taxon>Polyporales</taxon>
        <taxon>Laetiporus</taxon>
    </lineage>
</organism>
<dbReference type="Gene3D" id="3.40.50.720">
    <property type="entry name" value="NAD(P)-binding Rossmann-like Domain"/>
    <property type="match status" value="1"/>
</dbReference>
<dbReference type="EMBL" id="KV427619">
    <property type="protein sequence ID" value="KZT07434.1"/>
    <property type="molecule type" value="Genomic_DNA"/>
</dbReference>
<dbReference type="Proteomes" id="UP000076871">
    <property type="component" value="Unassembled WGS sequence"/>
</dbReference>
<evidence type="ECO:0000313" key="1">
    <source>
        <dbReference type="EMBL" id="KZT07434.1"/>
    </source>
</evidence>
<reference evidence="1 2" key="1">
    <citation type="journal article" date="2016" name="Mol. Biol. Evol.">
        <title>Comparative Genomics of Early-Diverging Mushroom-Forming Fungi Provides Insights into the Origins of Lignocellulose Decay Capabilities.</title>
        <authorList>
            <person name="Nagy L.G."/>
            <person name="Riley R."/>
            <person name="Tritt A."/>
            <person name="Adam C."/>
            <person name="Daum C."/>
            <person name="Floudas D."/>
            <person name="Sun H."/>
            <person name="Yadav J.S."/>
            <person name="Pangilinan J."/>
            <person name="Larsson K.H."/>
            <person name="Matsuura K."/>
            <person name="Barry K."/>
            <person name="Labutti K."/>
            <person name="Kuo R."/>
            <person name="Ohm R.A."/>
            <person name="Bhattacharya S.S."/>
            <person name="Shirouzu T."/>
            <person name="Yoshinaga Y."/>
            <person name="Martin F.M."/>
            <person name="Grigoriev I.V."/>
            <person name="Hibbett D.S."/>
        </authorList>
    </citation>
    <scope>NUCLEOTIDE SEQUENCE [LARGE SCALE GENOMIC DNA]</scope>
    <source>
        <strain evidence="1 2">93-53</strain>
    </source>
</reference>
<gene>
    <name evidence="1" type="ORF">LAESUDRAFT_713548</name>
</gene>
<evidence type="ECO:0008006" key="3">
    <source>
        <dbReference type="Google" id="ProtNLM"/>
    </source>
</evidence>
<protein>
    <recommendedName>
        <fullName evidence="3">Acetyl-CoA synthetase-like protein</fullName>
    </recommendedName>
</protein>
<dbReference type="Gene3D" id="3.40.50.12780">
    <property type="entry name" value="N-terminal domain of ligase-like"/>
    <property type="match status" value="1"/>
</dbReference>
<dbReference type="InParanoid" id="A0A165ENI5"/>
<dbReference type="STRING" id="1314785.A0A165ENI5"/>
<accession>A0A165ENI5</accession>
<dbReference type="OrthoDB" id="429813at2759"/>
<sequence length="619" mass="68383">MTVLTHPVLPPCPQIYGHSSTTFKLPPLKGSLTVPELFDWQAQNSPFPRVFTFTDNNGTKLVRSCLGSQPGIHETPAVAILAMLDGIPYFTMVISIMCAGYAAFLISSCNSPAAIIHLISQVGVKHLFIRLEPSMEELADKFKGANAPALILHSSACGRYHRCTFFKPKSPPTVLSPDVMIQAIKATKCDSIAAVSAVVEMWSSVPDYVDYFKTCQGLICGGGPPSKEVGNFLASEGITIFNLYRLTEGGPLMFLDCTKAHMILQDDGSYEFILMTKDALHLVVLNADANGIHSYVTSDLVISHPMKPGFWKIHSCMDDQIMHSTGEKPTEQSLIFFLPTNLGLLVILKEYGQEINDIYDLVKKSVQLNVPPPEKWYLDSAAWFILQAMYICNAVLHGLQETAKIDTRKIVSNFVYDYPTSRLSRRSSPASHSARSTERKWILQSHINAMHAMMAKYTSDFLAHKRNEVALGTRSHEDVVFMTGTIGSLGCHLLSQMAAISRSPSSMHSTGLQGTKFLFSRGRRLPWLTAALIIEQILYAAGKKIVLDPLVVHEGQGLDGAWNMHEWYPSLVQSAPKLRCFPDDHKGINFIPLDTITSAIIDMSGCVARSVTCHVIVRH</sequence>
<name>A0A165ENI5_9APHY</name>
<keyword evidence="2" id="KW-1185">Reference proteome</keyword>
<dbReference type="GeneID" id="63824009"/>
<proteinExistence type="predicted"/>
<dbReference type="RefSeq" id="XP_040765174.1">
    <property type="nucleotide sequence ID" value="XM_040906980.1"/>
</dbReference>